<dbReference type="EMBL" id="JBBPBN010000029">
    <property type="protein sequence ID" value="KAK9006186.1"/>
    <property type="molecule type" value="Genomic_DNA"/>
</dbReference>
<proteinExistence type="predicted"/>
<reference evidence="1 2" key="1">
    <citation type="journal article" date="2024" name="G3 (Bethesda)">
        <title>Genome assembly of Hibiscus sabdariffa L. provides insights into metabolisms of medicinal natural products.</title>
        <authorList>
            <person name="Kim T."/>
        </authorList>
    </citation>
    <scope>NUCLEOTIDE SEQUENCE [LARGE SCALE GENOMIC DNA]</scope>
    <source>
        <strain evidence="1">TK-2024</strain>
        <tissue evidence="1">Old leaves</tissue>
    </source>
</reference>
<evidence type="ECO:0000313" key="1">
    <source>
        <dbReference type="EMBL" id="KAK9006186.1"/>
    </source>
</evidence>
<gene>
    <name evidence="1" type="ORF">V6N11_035231</name>
</gene>
<organism evidence="1 2">
    <name type="scientific">Hibiscus sabdariffa</name>
    <name type="common">roselle</name>
    <dbReference type="NCBI Taxonomy" id="183260"/>
    <lineage>
        <taxon>Eukaryota</taxon>
        <taxon>Viridiplantae</taxon>
        <taxon>Streptophyta</taxon>
        <taxon>Embryophyta</taxon>
        <taxon>Tracheophyta</taxon>
        <taxon>Spermatophyta</taxon>
        <taxon>Magnoliopsida</taxon>
        <taxon>eudicotyledons</taxon>
        <taxon>Gunneridae</taxon>
        <taxon>Pentapetalae</taxon>
        <taxon>rosids</taxon>
        <taxon>malvids</taxon>
        <taxon>Malvales</taxon>
        <taxon>Malvaceae</taxon>
        <taxon>Malvoideae</taxon>
        <taxon>Hibiscus</taxon>
    </lineage>
</organism>
<evidence type="ECO:0000313" key="2">
    <source>
        <dbReference type="Proteomes" id="UP001396334"/>
    </source>
</evidence>
<protein>
    <submittedName>
        <fullName evidence="1">Uncharacterized protein</fullName>
    </submittedName>
</protein>
<sequence length="88" mass="9883">MGRKGISNVLTECKAQSKAWVSDNIANNRDSLMEFEQKLHELEIDIYKGNAYQGDMPLATLFPRIYALAVQKKGKVNEFGCKDDGGWS</sequence>
<dbReference type="Proteomes" id="UP001396334">
    <property type="component" value="Unassembled WGS sequence"/>
</dbReference>
<keyword evidence="2" id="KW-1185">Reference proteome</keyword>
<comment type="caution">
    <text evidence="1">The sequence shown here is derived from an EMBL/GenBank/DDBJ whole genome shotgun (WGS) entry which is preliminary data.</text>
</comment>
<name>A0ABR2R0C5_9ROSI</name>
<accession>A0ABR2R0C5</accession>